<dbReference type="InterPro" id="IPR036380">
    <property type="entry name" value="Isochorismatase-like_sf"/>
</dbReference>
<dbReference type="PANTHER" id="PTHR43540">
    <property type="entry name" value="PEROXYUREIDOACRYLATE/UREIDOACRYLATE AMIDOHYDROLASE-RELATED"/>
    <property type="match status" value="1"/>
</dbReference>
<dbReference type="AlphaFoldDB" id="A0A7V2SIB4"/>
<name>A0A7V2SIB4_9BACT</name>
<dbReference type="Gene3D" id="3.40.50.850">
    <property type="entry name" value="Isochorismatase-like"/>
    <property type="match status" value="1"/>
</dbReference>
<evidence type="ECO:0000313" key="3">
    <source>
        <dbReference type="EMBL" id="HFC03399.1"/>
    </source>
</evidence>
<accession>A0A7V2SIB4</accession>
<evidence type="ECO:0000256" key="1">
    <source>
        <dbReference type="ARBA" id="ARBA00022801"/>
    </source>
</evidence>
<reference evidence="3" key="1">
    <citation type="journal article" date="2020" name="mSystems">
        <title>Genome- and Community-Level Interaction Insights into Carbon Utilization and Element Cycling Functions of Hydrothermarchaeota in Hydrothermal Sediment.</title>
        <authorList>
            <person name="Zhou Z."/>
            <person name="Liu Y."/>
            <person name="Xu W."/>
            <person name="Pan J."/>
            <person name="Luo Z.H."/>
            <person name="Li M."/>
        </authorList>
    </citation>
    <scope>NUCLEOTIDE SEQUENCE [LARGE SCALE GENOMIC DNA]</scope>
    <source>
        <strain evidence="3">HyVt-513</strain>
    </source>
</reference>
<dbReference type="EMBL" id="DRNO01000063">
    <property type="protein sequence ID" value="HFC03399.1"/>
    <property type="molecule type" value="Genomic_DNA"/>
</dbReference>
<proteinExistence type="predicted"/>
<dbReference type="Proteomes" id="UP000885722">
    <property type="component" value="Unassembled WGS sequence"/>
</dbReference>
<dbReference type="Pfam" id="PF00857">
    <property type="entry name" value="Isochorismatase"/>
    <property type="match status" value="1"/>
</dbReference>
<evidence type="ECO:0000259" key="2">
    <source>
        <dbReference type="Pfam" id="PF00857"/>
    </source>
</evidence>
<dbReference type="InterPro" id="IPR000868">
    <property type="entry name" value="Isochorismatase-like_dom"/>
</dbReference>
<dbReference type="SUPFAM" id="SSF52499">
    <property type="entry name" value="Isochorismatase-like hydrolases"/>
    <property type="match status" value="1"/>
</dbReference>
<protein>
    <submittedName>
        <fullName evidence="3">Cysteine hydrolase</fullName>
    </submittedName>
</protein>
<sequence>MQQHDALIVIDLQKDYYPGGAMELRGIETAHRKAMRLIRLATDLGKPVFFIRHIAPEGAPFFAEGSAGSELHPELPLEAGEVIVKCHPNSFRDTPLQKRLEALGARRLAVCGAMSHMCIDTTVRAGYDLGYAITLVHDACATKDLEFGGKRIPAETVHAAYMAALDGKFATVCDAGSLDASEV</sequence>
<dbReference type="GO" id="GO:0016787">
    <property type="term" value="F:hydrolase activity"/>
    <property type="evidence" value="ECO:0007669"/>
    <property type="project" value="UniProtKB-KW"/>
</dbReference>
<gene>
    <name evidence="3" type="ORF">ENJ74_00875</name>
</gene>
<keyword evidence="1 3" id="KW-0378">Hydrolase</keyword>
<comment type="caution">
    <text evidence="3">The sequence shown here is derived from an EMBL/GenBank/DDBJ whole genome shotgun (WGS) entry which is preliminary data.</text>
</comment>
<feature type="domain" description="Isochorismatase-like" evidence="2">
    <location>
        <begin position="6"/>
        <end position="174"/>
    </location>
</feature>
<dbReference type="PANTHER" id="PTHR43540:SF1">
    <property type="entry name" value="ISOCHORISMATASE HYDROLASE"/>
    <property type="match status" value="1"/>
</dbReference>
<dbReference type="InterPro" id="IPR050272">
    <property type="entry name" value="Isochorismatase-like_hydrls"/>
</dbReference>
<organism evidence="3">
    <name type="scientific">Nitratifractor salsuginis</name>
    <dbReference type="NCBI Taxonomy" id="269261"/>
    <lineage>
        <taxon>Bacteria</taxon>
        <taxon>Pseudomonadati</taxon>
        <taxon>Campylobacterota</taxon>
        <taxon>Epsilonproteobacteria</taxon>
        <taxon>Campylobacterales</taxon>
        <taxon>Sulfurovaceae</taxon>
        <taxon>Nitratifractor</taxon>
    </lineage>
</organism>
<dbReference type="CDD" id="cd01014">
    <property type="entry name" value="nicotinamidase_related"/>
    <property type="match status" value="1"/>
</dbReference>